<evidence type="ECO:0000313" key="3">
    <source>
        <dbReference type="Proteomes" id="UP000789901"/>
    </source>
</evidence>
<dbReference type="Proteomes" id="UP000789901">
    <property type="component" value="Unassembled WGS sequence"/>
</dbReference>
<comment type="caution">
    <text evidence="2">The sequence shown here is derived from an EMBL/GenBank/DDBJ whole genome shotgun (WGS) entry which is preliminary data.</text>
</comment>
<protein>
    <submittedName>
        <fullName evidence="2">40775_t:CDS:1</fullName>
    </submittedName>
</protein>
<keyword evidence="3" id="KW-1185">Reference proteome</keyword>
<accession>A0ABN7VK50</accession>
<evidence type="ECO:0000256" key="1">
    <source>
        <dbReference type="SAM" id="MobiDB-lite"/>
    </source>
</evidence>
<feature type="region of interest" description="Disordered" evidence="1">
    <location>
        <begin position="33"/>
        <end position="63"/>
    </location>
</feature>
<proteinExistence type="predicted"/>
<name>A0ABN7VK50_GIGMA</name>
<feature type="non-terminal residue" evidence="2">
    <location>
        <position position="76"/>
    </location>
</feature>
<sequence>KETVNKQARYLGSEEKVQGFRKEYALKNKEEIMRKRKKKENQHTHLGSGKTEGHRSALITPKSVLVVSTNNSALGK</sequence>
<dbReference type="EMBL" id="CAJVQB010016695">
    <property type="protein sequence ID" value="CAG8781109.1"/>
    <property type="molecule type" value="Genomic_DNA"/>
</dbReference>
<gene>
    <name evidence="2" type="ORF">GMARGA_LOCUS19739</name>
</gene>
<reference evidence="2 3" key="1">
    <citation type="submission" date="2021-06" db="EMBL/GenBank/DDBJ databases">
        <authorList>
            <person name="Kallberg Y."/>
            <person name="Tangrot J."/>
            <person name="Rosling A."/>
        </authorList>
    </citation>
    <scope>NUCLEOTIDE SEQUENCE [LARGE SCALE GENOMIC DNA]</scope>
    <source>
        <strain evidence="2 3">120-4 pot B 10/14</strain>
    </source>
</reference>
<organism evidence="2 3">
    <name type="scientific">Gigaspora margarita</name>
    <dbReference type="NCBI Taxonomy" id="4874"/>
    <lineage>
        <taxon>Eukaryota</taxon>
        <taxon>Fungi</taxon>
        <taxon>Fungi incertae sedis</taxon>
        <taxon>Mucoromycota</taxon>
        <taxon>Glomeromycotina</taxon>
        <taxon>Glomeromycetes</taxon>
        <taxon>Diversisporales</taxon>
        <taxon>Gigasporaceae</taxon>
        <taxon>Gigaspora</taxon>
    </lineage>
</organism>
<evidence type="ECO:0000313" key="2">
    <source>
        <dbReference type="EMBL" id="CAG8781109.1"/>
    </source>
</evidence>
<feature type="non-terminal residue" evidence="2">
    <location>
        <position position="1"/>
    </location>
</feature>